<evidence type="ECO:0000313" key="3">
    <source>
        <dbReference type="EMBL" id="GAA4413526.1"/>
    </source>
</evidence>
<name>A0ABP8KS53_9BACT</name>
<evidence type="ECO:0000256" key="1">
    <source>
        <dbReference type="ARBA" id="ARBA00023027"/>
    </source>
</evidence>
<dbReference type="Proteomes" id="UP001500936">
    <property type="component" value="Unassembled WGS sequence"/>
</dbReference>
<dbReference type="PRINTS" id="PR01713">
    <property type="entry name" value="NUCEPIMERASE"/>
</dbReference>
<protein>
    <submittedName>
        <fullName evidence="3">GDP-mannose 4,6-dehydratase</fullName>
    </submittedName>
</protein>
<reference evidence="4" key="1">
    <citation type="journal article" date="2019" name="Int. J. Syst. Evol. Microbiol.">
        <title>The Global Catalogue of Microorganisms (GCM) 10K type strain sequencing project: providing services to taxonomists for standard genome sequencing and annotation.</title>
        <authorList>
            <consortium name="The Broad Institute Genomics Platform"/>
            <consortium name="The Broad Institute Genome Sequencing Center for Infectious Disease"/>
            <person name="Wu L."/>
            <person name="Ma J."/>
        </authorList>
    </citation>
    <scope>NUCLEOTIDE SEQUENCE [LARGE SCALE GENOMIC DNA]</scope>
    <source>
        <strain evidence="4">JCM 17925</strain>
    </source>
</reference>
<evidence type="ECO:0000313" key="4">
    <source>
        <dbReference type="Proteomes" id="UP001500936"/>
    </source>
</evidence>
<proteinExistence type="predicted"/>
<keyword evidence="4" id="KW-1185">Reference proteome</keyword>
<dbReference type="Pfam" id="PF01370">
    <property type="entry name" value="Epimerase"/>
    <property type="match status" value="1"/>
</dbReference>
<dbReference type="EMBL" id="BAABHB010000010">
    <property type="protein sequence ID" value="GAA4413526.1"/>
    <property type="molecule type" value="Genomic_DNA"/>
</dbReference>
<dbReference type="InterPro" id="IPR001509">
    <property type="entry name" value="Epimerase_deHydtase"/>
</dbReference>
<dbReference type="SUPFAM" id="SSF51735">
    <property type="entry name" value="NAD(P)-binding Rossmann-fold domains"/>
    <property type="match status" value="1"/>
</dbReference>
<dbReference type="Gene3D" id="3.90.25.10">
    <property type="entry name" value="UDP-galactose 4-epimerase, domain 1"/>
    <property type="match status" value="1"/>
</dbReference>
<accession>A0ABP8KS53</accession>
<dbReference type="PANTHER" id="PTHR43574">
    <property type="entry name" value="EPIMERASE-RELATED"/>
    <property type="match status" value="1"/>
</dbReference>
<sequence>MKILLTGGAGFIGSHLTKKLLEQGHAVISLDNLDTYYDPKIKRQNIRQFSAHPNYLFIEGDIRDRTLLDALFRLYGCDTVVHLAARAGVRPSVQNPSLYFDVNVNGTLSVLEAMRQAGLRRMVMASSSSVYGNARVPFTESDACDRPLSPYAASKRSAELLAHTYHHLHGFDISCLRFFTVYGPGQRPEMAISQFTERVLNGLPITLFGDGTTARDYTYIDDIIHGILNAIDHLNGYSVLNIGGSDPISLRDLVSFIEQATGEAALINWQPMQPGDVERTYADVSLARKRIDYSPSVRIEEGIQRFVDWYKAKQEVVAV</sequence>
<keyword evidence="1" id="KW-0520">NAD</keyword>
<dbReference type="Gene3D" id="3.40.50.720">
    <property type="entry name" value="NAD(P)-binding Rossmann-like Domain"/>
    <property type="match status" value="1"/>
</dbReference>
<gene>
    <name evidence="3" type="ORF">GCM10023187_41900</name>
</gene>
<evidence type="ECO:0000259" key="2">
    <source>
        <dbReference type="Pfam" id="PF01370"/>
    </source>
</evidence>
<organism evidence="3 4">
    <name type="scientific">Nibrella viscosa</name>
    <dbReference type="NCBI Taxonomy" id="1084524"/>
    <lineage>
        <taxon>Bacteria</taxon>
        <taxon>Pseudomonadati</taxon>
        <taxon>Bacteroidota</taxon>
        <taxon>Cytophagia</taxon>
        <taxon>Cytophagales</taxon>
        <taxon>Spirosomataceae</taxon>
        <taxon>Nibrella</taxon>
    </lineage>
</organism>
<dbReference type="RefSeq" id="WP_345269931.1">
    <property type="nucleotide sequence ID" value="NZ_BAABHB010000010.1"/>
</dbReference>
<feature type="domain" description="NAD-dependent epimerase/dehydratase" evidence="2">
    <location>
        <begin position="3"/>
        <end position="243"/>
    </location>
</feature>
<comment type="caution">
    <text evidence="3">The sequence shown here is derived from an EMBL/GenBank/DDBJ whole genome shotgun (WGS) entry which is preliminary data.</text>
</comment>
<dbReference type="InterPro" id="IPR036291">
    <property type="entry name" value="NAD(P)-bd_dom_sf"/>
</dbReference>